<dbReference type="EMBL" id="JAGIOL010000001">
    <property type="protein sequence ID" value="MBP2436202.1"/>
    <property type="molecule type" value="Genomic_DNA"/>
</dbReference>
<reference evidence="1 2" key="1">
    <citation type="submission" date="2021-03" db="EMBL/GenBank/DDBJ databases">
        <title>Sequencing the genomes of 1000 actinobacteria strains.</title>
        <authorList>
            <person name="Klenk H.-P."/>
        </authorList>
    </citation>
    <scope>NUCLEOTIDE SEQUENCE [LARGE SCALE GENOMIC DNA]</scope>
    <source>
        <strain evidence="1 2">DSM 24221</strain>
    </source>
</reference>
<protein>
    <submittedName>
        <fullName evidence="1">Aspartokinase</fullName>
    </submittedName>
</protein>
<organism evidence="1 2">
    <name type="scientific">Microbacterium amylolyticum</name>
    <dbReference type="NCBI Taxonomy" id="936337"/>
    <lineage>
        <taxon>Bacteria</taxon>
        <taxon>Bacillati</taxon>
        <taxon>Actinomycetota</taxon>
        <taxon>Actinomycetes</taxon>
        <taxon>Micrococcales</taxon>
        <taxon>Microbacteriaceae</taxon>
        <taxon>Microbacterium</taxon>
    </lineage>
</organism>
<sequence>MIATISTTLPRITPSATALDRLLIRAGRSLANFGHRLITARLERIEAVAPSEAQKLARQGAIATRERDNAAQFAPLSLR</sequence>
<dbReference type="RefSeq" id="WP_165136983.1">
    <property type="nucleotide sequence ID" value="NZ_CP049253.1"/>
</dbReference>
<comment type="caution">
    <text evidence="1">The sequence shown here is derived from an EMBL/GenBank/DDBJ whole genome shotgun (WGS) entry which is preliminary data.</text>
</comment>
<gene>
    <name evidence="1" type="ORF">JOF34_000788</name>
</gene>
<keyword evidence="2" id="KW-1185">Reference proteome</keyword>
<name>A0ABS4ZG54_9MICO</name>
<evidence type="ECO:0000313" key="2">
    <source>
        <dbReference type="Proteomes" id="UP001519362"/>
    </source>
</evidence>
<proteinExistence type="predicted"/>
<accession>A0ABS4ZG54</accession>
<dbReference type="Proteomes" id="UP001519362">
    <property type="component" value="Unassembled WGS sequence"/>
</dbReference>
<evidence type="ECO:0000313" key="1">
    <source>
        <dbReference type="EMBL" id="MBP2436202.1"/>
    </source>
</evidence>